<comment type="similarity">
    <text evidence="2">Belongs to the BshC family.</text>
</comment>
<dbReference type="EC" id="6.-.-.-" evidence="2"/>
<dbReference type="AlphaFoldDB" id="A0A165L3F2"/>
<comment type="caution">
    <text evidence="5">The sequence shown here is derived from an EMBL/GenBank/DDBJ whole genome shotgun (WGS) entry which is preliminary data.</text>
</comment>
<dbReference type="RefSeq" id="WP_303682490.1">
    <property type="nucleotide sequence ID" value="NZ_LVWG01000036.1"/>
</dbReference>
<evidence type="ECO:0000259" key="4">
    <source>
        <dbReference type="Pfam" id="PF24850"/>
    </source>
</evidence>
<dbReference type="HAMAP" id="MF_01867">
    <property type="entry name" value="BshC"/>
    <property type="match status" value="1"/>
</dbReference>
<dbReference type="Proteomes" id="UP000076481">
    <property type="component" value="Unassembled WGS sequence"/>
</dbReference>
<evidence type="ECO:0000259" key="3">
    <source>
        <dbReference type="Pfam" id="PF10079"/>
    </source>
</evidence>
<dbReference type="Pfam" id="PF24850">
    <property type="entry name" value="CC_BshC"/>
    <property type="match status" value="1"/>
</dbReference>
<evidence type="ECO:0000256" key="1">
    <source>
        <dbReference type="ARBA" id="ARBA00022598"/>
    </source>
</evidence>
<sequence length="564" mass="64300">MNTFLLDYNTILTPKKGFPKLFRDYTSEGAQRDSLLGRCFHLDDRKEADYYRQLGLLASRRFQRDSLVDMLQTQNRRFGGGEVREREIEKLRSPRCMAVVTGQQLGLFTGPLYTIYKALSAVVFALRQKALFPEYDFVPVFWLEGEDHDYDEPAHTAIFSPGGGLTHFRPETNRRLPDQMVGSTALDPSIRNTVEQFLEMLPPSDYREEVASILRECYFPGNTFEGAFASMLLRLMPEEPLILLSSFDPAFKRMAAGVFTRELETAPASSYNVVAQSSTLEELGYGAQTKPRAVNLFHLNQHGQRQKIEHPSPDIFTLTGENQQYSRHQMLELVSDHPERFSPNVVLRPIVQDTVLPTFAYVAGPGEISYLAQYRRNYEHFGITMPFIVPRGSFTLVEPRISRIMDRMLQVTGRPGFSRKQIYAAVFSDLDEIKKKAIATAENRSLEPMFQEAREEIQRTLDKLLPTLSKIDSTLEPMLGASKAQAEKIVENIEQKTWKAGRRKHEELLEQILKAETALFPEGGPQERLVNICYFLNKYGTGLIGTLKEQLQGHSSESHIILEL</sequence>
<dbReference type="PIRSF" id="PIRSF012535">
    <property type="entry name" value="UCP012535"/>
    <property type="match status" value="1"/>
</dbReference>
<organism evidence="5 6">
    <name type="scientific">Pelodictyon luteolum</name>
    <dbReference type="NCBI Taxonomy" id="1100"/>
    <lineage>
        <taxon>Bacteria</taxon>
        <taxon>Pseudomonadati</taxon>
        <taxon>Chlorobiota</taxon>
        <taxon>Chlorobiia</taxon>
        <taxon>Chlorobiales</taxon>
        <taxon>Chlorobiaceae</taxon>
        <taxon>Chlorobium/Pelodictyon group</taxon>
        <taxon>Pelodictyon</taxon>
    </lineage>
</organism>
<keyword evidence="1 2" id="KW-0436">Ligase</keyword>
<name>A0A165L3F2_PELLU</name>
<dbReference type="NCBIfam" id="TIGR03998">
    <property type="entry name" value="thiol_BshC"/>
    <property type="match status" value="1"/>
</dbReference>
<feature type="domain" description="Bacillithiol biosynthesis BshC N-terminal Rossmann-like" evidence="3">
    <location>
        <begin position="8"/>
        <end position="391"/>
    </location>
</feature>
<dbReference type="Pfam" id="PF10079">
    <property type="entry name" value="Rossmann-like_BshC"/>
    <property type="match status" value="1"/>
</dbReference>
<proteinExistence type="inferred from homology"/>
<dbReference type="InterPro" id="IPR011199">
    <property type="entry name" value="Bacillithiol_biosynth_BshC"/>
</dbReference>
<dbReference type="InterPro" id="IPR055399">
    <property type="entry name" value="CC_BshC"/>
</dbReference>
<dbReference type="GO" id="GO:0016874">
    <property type="term" value="F:ligase activity"/>
    <property type="evidence" value="ECO:0007669"/>
    <property type="project" value="UniProtKB-UniRule"/>
</dbReference>
<reference evidence="5 6" key="1">
    <citation type="submission" date="2016-03" db="EMBL/GenBank/DDBJ databases">
        <title>Speciation and ecological success in dimly lit waters: horizontal gene transfer in a green sulfur bacteria bloom unveiled by metagenomic assembly.</title>
        <authorList>
            <person name="Llorens-Mares T."/>
            <person name="Liu Z."/>
            <person name="Allen L.Z."/>
            <person name="Rusch D.B."/>
            <person name="Craig M.T."/>
            <person name="Dupont C.L."/>
            <person name="Bryant D.A."/>
            <person name="Casamayor E.O."/>
        </authorList>
    </citation>
    <scope>NUCLEOTIDE SEQUENCE [LARGE SCALE GENOMIC DNA]</scope>
    <source>
        <strain evidence="5">CIII</strain>
    </source>
</reference>
<gene>
    <name evidence="2" type="primary">bshC</name>
    <name evidence="5" type="ORF">A3K90_02005</name>
</gene>
<feature type="domain" description="Bacillithiol biosynthesis BshC C-terminal coiled-coil" evidence="4">
    <location>
        <begin position="394"/>
        <end position="562"/>
    </location>
</feature>
<dbReference type="InterPro" id="IPR055398">
    <property type="entry name" value="Rossmann-like_BshC"/>
</dbReference>
<accession>A0A165L3F2</accession>
<dbReference type="EMBL" id="LVWG01000036">
    <property type="protein sequence ID" value="KZK73526.1"/>
    <property type="molecule type" value="Genomic_DNA"/>
</dbReference>
<evidence type="ECO:0000313" key="5">
    <source>
        <dbReference type="EMBL" id="KZK73526.1"/>
    </source>
</evidence>
<evidence type="ECO:0000313" key="6">
    <source>
        <dbReference type="Proteomes" id="UP000076481"/>
    </source>
</evidence>
<evidence type="ECO:0000256" key="2">
    <source>
        <dbReference type="HAMAP-Rule" id="MF_01867"/>
    </source>
</evidence>
<protein>
    <recommendedName>
        <fullName evidence="2">Putative cysteine ligase BshC</fullName>
        <ecNumber evidence="2">6.-.-.-</ecNumber>
    </recommendedName>
</protein>